<dbReference type="Proteomes" id="UP000315673">
    <property type="component" value="Chromosome"/>
</dbReference>
<keyword evidence="6" id="KW-1185">Reference proteome</keyword>
<sequence>MSGRIDRGVGRSIFGLDPAGYHAARLDYPDALYERIFDRADFPVRAVVEIGAGTGHATAKLLAPGVERLVAVEPDAALADYLRTTFAGGPVDVVNSDFVAAPIDGRFDLAAAASSFHWLDPDAALGRIHALLRPGGRIALWWNAYRQPGIGDPFADATMPLLDGIDLPPSESMRGHYSLDADLHIGRLREGGFDAIEHHVFRRERMLSAADARALYASYSFVRALPDDRRTALLDAIGDLVDREFGGSAPNVVLTALYLGRRTA</sequence>
<dbReference type="GO" id="GO:0032259">
    <property type="term" value="P:methylation"/>
    <property type="evidence" value="ECO:0007669"/>
    <property type="project" value="UniProtKB-KW"/>
</dbReference>
<dbReference type="InterPro" id="IPR029063">
    <property type="entry name" value="SAM-dependent_MTases_sf"/>
</dbReference>
<dbReference type="InterPro" id="IPR013216">
    <property type="entry name" value="Methyltransf_11"/>
</dbReference>
<evidence type="ECO:0000313" key="6">
    <source>
        <dbReference type="Proteomes" id="UP000315673"/>
    </source>
</evidence>
<name>A0A5B8LJ01_9SPHN</name>
<protein>
    <submittedName>
        <fullName evidence="5">Class I SAM-dependent methyltransferase</fullName>
    </submittedName>
</protein>
<dbReference type="PANTHER" id="PTHR44942">
    <property type="entry name" value="METHYLTRANSF_11 DOMAIN-CONTAINING PROTEIN"/>
    <property type="match status" value="1"/>
</dbReference>
<dbReference type="Gene3D" id="3.40.50.150">
    <property type="entry name" value="Vaccinia Virus protein VP39"/>
    <property type="match status" value="1"/>
</dbReference>
<dbReference type="InterPro" id="IPR051052">
    <property type="entry name" value="Diverse_substrate_MTase"/>
</dbReference>
<comment type="similarity">
    <text evidence="1">Belongs to the methyltransferase superfamily.</text>
</comment>
<dbReference type="KEGG" id="spai:FPZ24_10875"/>
<dbReference type="RefSeq" id="WP_146571901.1">
    <property type="nucleotide sequence ID" value="NZ_CP042306.1"/>
</dbReference>
<organism evidence="5 6">
    <name type="scientific">Sphingomonas panacisoli</name>
    <dbReference type="NCBI Taxonomy" id="1813879"/>
    <lineage>
        <taxon>Bacteria</taxon>
        <taxon>Pseudomonadati</taxon>
        <taxon>Pseudomonadota</taxon>
        <taxon>Alphaproteobacteria</taxon>
        <taxon>Sphingomonadales</taxon>
        <taxon>Sphingomonadaceae</taxon>
        <taxon>Sphingomonas</taxon>
    </lineage>
</organism>
<dbReference type="PANTHER" id="PTHR44942:SF4">
    <property type="entry name" value="METHYLTRANSFERASE TYPE 11 DOMAIN-CONTAINING PROTEIN"/>
    <property type="match status" value="1"/>
</dbReference>
<evidence type="ECO:0000256" key="1">
    <source>
        <dbReference type="ARBA" id="ARBA00008361"/>
    </source>
</evidence>
<reference evidence="5 6" key="1">
    <citation type="submission" date="2019-07" db="EMBL/GenBank/DDBJ databases">
        <title>Full genome sequence of Sphingomonas sp. 4R-6-7(HKS19).</title>
        <authorList>
            <person name="Im W.-T."/>
        </authorList>
    </citation>
    <scope>NUCLEOTIDE SEQUENCE [LARGE SCALE GENOMIC DNA]</scope>
    <source>
        <strain evidence="5 6">HKS19</strain>
    </source>
</reference>
<proteinExistence type="inferred from homology"/>
<keyword evidence="3 5" id="KW-0808">Transferase</keyword>
<dbReference type="SUPFAM" id="SSF53335">
    <property type="entry name" value="S-adenosyl-L-methionine-dependent methyltransferases"/>
    <property type="match status" value="1"/>
</dbReference>
<evidence type="ECO:0000256" key="3">
    <source>
        <dbReference type="ARBA" id="ARBA00022679"/>
    </source>
</evidence>
<gene>
    <name evidence="5" type="ORF">FPZ24_10875</name>
</gene>
<evidence type="ECO:0000259" key="4">
    <source>
        <dbReference type="Pfam" id="PF08241"/>
    </source>
</evidence>
<dbReference type="AlphaFoldDB" id="A0A5B8LJ01"/>
<dbReference type="OrthoDB" id="9777638at2"/>
<evidence type="ECO:0000256" key="2">
    <source>
        <dbReference type="ARBA" id="ARBA00022603"/>
    </source>
</evidence>
<keyword evidence="2 5" id="KW-0489">Methyltransferase</keyword>
<dbReference type="EMBL" id="CP042306">
    <property type="protein sequence ID" value="QDZ07926.1"/>
    <property type="molecule type" value="Genomic_DNA"/>
</dbReference>
<evidence type="ECO:0000313" key="5">
    <source>
        <dbReference type="EMBL" id="QDZ07926.1"/>
    </source>
</evidence>
<accession>A0A5B8LJ01</accession>
<dbReference type="CDD" id="cd02440">
    <property type="entry name" value="AdoMet_MTases"/>
    <property type="match status" value="1"/>
</dbReference>
<dbReference type="Pfam" id="PF08241">
    <property type="entry name" value="Methyltransf_11"/>
    <property type="match status" value="1"/>
</dbReference>
<feature type="domain" description="Methyltransferase type 11" evidence="4">
    <location>
        <begin position="48"/>
        <end position="139"/>
    </location>
</feature>
<dbReference type="GO" id="GO:0008757">
    <property type="term" value="F:S-adenosylmethionine-dependent methyltransferase activity"/>
    <property type="evidence" value="ECO:0007669"/>
    <property type="project" value="InterPro"/>
</dbReference>